<feature type="region of interest" description="Disordered" evidence="1">
    <location>
        <begin position="1"/>
        <end position="23"/>
    </location>
</feature>
<evidence type="ECO:0000313" key="3">
    <source>
        <dbReference type="EMBL" id="WAQ93949.1"/>
    </source>
</evidence>
<dbReference type="Proteomes" id="UP001164746">
    <property type="component" value="Chromosome 1"/>
</dbReference>
<evidence type="ECO:0000313" key="4">
    <source>
        <dbReference type="Proteomes" id="UP001164746"/>
    </source>
</evidence>
<feature type="domain" description="Tetrapyrrole methylase" evidence="2">
    <location>
        <begin position="57"/>
        <end position="240"/>
    </location>
</feature>
<proteinExistence type="predicted"/>
<gene>
    <name evidence="3" type="ORF">MAR_006420</name>
</gene>
<protein>
    <recommendedName>
        <fullName evidence="2">Tetrapyrrole methylase domain-containing protein</fullName>
    </recommendedName>
</protein>
<dbReference type="Gene3D" id="3.40.1010.10">
    <property type="entry name" value="Cobalt-precorrin-4 Transmethylase, Domain 1"/>
    <property type="match status" value="1"/>
</dbReference>
<reference evidence="3" key="1">
    <citation type="submission" date="2022-11" db="EMBL/GenBank/DDBJ databases">
        <title>Centuries of genome instability and evolution in soft-shell clam transmissible cancer (bioRxiv).</title>
        <authorList>
            <person name="Hart S.F.M."/>
            <person name="Yonemitsu M.A."/>
            <person name="Giersch R.M."/>
            <person name="Beal B.F."/>
            <person name="Arriagada G."/>
            <person name="Davis B.W."/>
            <person name="Ostrander E.A."/>
            <person name="Goff S.P."/>
            <person name="Metzger M.J."/>
        </authorList>
    </citation>
    <scope>NUCLEOTIDE SEQUENCE</scope>
    <source>
        <strain evidence="3">MELC-2E11</strain>
        <tissue evidence="3">Siphon/mantle</tissue>
    </source>
</reference>
<accession>A0ABY7DC41</accession>
<dbReference type="Pfam" id="PF00590">
    <property type="entry name" value="TP_methylase"/>
    <property type="match status" value="1"/>
</dbReference>
<name>A0ABY7DC41_MYAAR</name>
<evidence type="ECO:0000256" key="1">
    <source>
        <dbReference type="SAM" id="MobiDB-lite"/>
    </source>
</evidence>
<sequence length="294" mass="33556">MESTTEKMLNNRSKDTRIPSGAVQQRAREQAFKHHEERQKWSGLVQEMSTDKTGNGRITIIGSGIKSVGHLTLEAVGFIKSCKKVDATRRNGFFVLYDDDKDRYETYVQMSEAILQEARKGVHVAAVFYGHSGIFCLPSHRILQIAKREGIPAKLLAAPSAVDCLFADLQIDPAFPGCQSFEATDLLLRKRKLFTYIHTVLWQVGCVGKTYFQYKGFDNDKLHVLIEFLQDIYGRDYEIVHYIGPHYAVCDPVIETLKLSELKIEEVKKKIKSCSTFSFHQGTAQRLMKTWRKN</sequence>
<organism evidence="3 4">
    <name type="scientific">Mya arenaria</name>
    <name type="common">Soft-shell clam</name>
    <dbReference type="NCBI Taxonomy" id="6604"/>
    <lineage>
        <taxon>Eukaryota</taxon>
        <taxon>Metazoa</taxon>
        <taxon>Spiralia</taxon>
        <taxon>Lophotrochozoa</taxon>
        <taxon>Mollusca</taxon>
        <taxon>Bivalvia</taxon>
        <taxon>Autobranchia</taxon>
        <taxon>Heteroconchia</taxon>
        <taxon>Euheterodonta</taxon>
        <taxon>Imparidentia</taxon>
        <taxon>Neoheterodontei</taxon>
        <taxon>Myida</taxon>
        <taxon>Myoidea</taxon>
        <taxon>Myidae</taxon>
        <taxon>Mya</taxon>
    </lineage>
</organism>
<dbReference type="CDD" id="cd19916">
    <property type="entry name" value="OphMA_like"/>
    <property type="match status" value="1"/>
</dbReference>
<dbReference type="EMBL" id="CP111012">
    <property type="protein sequence ID" value="WAQ93949.1"/>
    <property type="molecule type" value="Genomic_DNA"/>
</dbReference>
<evidence type="ECO:0000259" key="2">
    <source>
        <dbReference type="Pfam" id="PF00590"/>
    </source>
</evidence>
<dbReference type="SUPFAM" id="SSF53790">
    <property type="entry name" value="Tetrapyrrole methylase"/>
    <property type="match status" value="1"/>
</dbReference>
<keyword evidence="4" id="KW-1185">Reference proteome</keyword>
<dbReference type="InterPro" id="IPR035996">
    <property type="entry name" value="4pyrrol_Methylase_sf"/>
</dbReference>
<dbReference type="InterPro" id="IPR000878">
    <property type="entry name" value="4pyrrol_Mease"/>
</dbReference>
<feature type="compositionally biased region" description="Polar residues" evidence="1">
    <location>
        <begin position="1"/>
        <end position="11"/>
    </location>
</feature>
<dbReference type="InterPro" id="IPR014777">
    <property type="entry name" value="4pyrrole_Mease_sub1"/>
</dbReference>